<evidence type="ECO:0000313" key="2">
    <source>
        <dbReference type="EMBL" id="KAK8535577.1"/>
    </source>
</evidence>
<reference evidence="2 3" key="1">
    <citation type="journal article" date="2024" name="G3 (Bethesda)">
        <title>Genome assembly of Hibiscus sabdariffa L. provides insights into metabolisms of medicinal natural products.</title>
        <authorList>
            <person name="Kim T."/>
        </authorList>
    </citation>
    <scope>NUCLEOTIDE SEQUENCE [LARGE SCALE GENOMIC DNA]</scope>
    <source>
        <strain evidence="2">TK-2024</strain>
        <tissue evidence="2">Old leaves</tissue>
    </source>
</reference>
<sequence>MQREVVAASLQAIFGGNSCDGNPNTEQNCVRWLKPPEGWCKLINSDGAVARDSGFAACGGVVRNASGTWLIEYSKRVEICLVLETELWGIFEGLVAAWSIDWIIVESDCLEAVNMILNYGYLSVVPNIVHSIVEQISEQTVGTSIG</sequence>
<organism evidence="2 3">
    <name type="scientific">Hibiscus sabdariffa</name>
    <name type="common">roselle</name>
    <dbReference type="NCBI Taxonomy" id="183260"/>
    <lineage>
        <taxon>Eukaryota</taxon>
        <taxon>Viridiplantae</taxon>
        <taxon>Streptophyta</taxon>
        <taxon>Embryophyta</taxon>
        <taxon>Tracheophyta</taxon>
        <taxon>Spermatophyta</taxon>
        <taxon>Magnoliopsida</taxon>
        <taxon>eudicotyledons</taxon>
        <taxon>Gunneridae</taxon>
        <taxon>Pentapetalae</taxon>
        <taxon>rosids</taxon>
        <taxon>malvids</taxon>
        <taxon>Malvales</taxon>
        <taxon>Malvaceae</taxon>
        <taxon>Malvoideae</taxon>
        <taxon>Hibiscus</taxon>
    </lineage>
</organism>
<evidence type="ECO:0000313" key="3">
    <source>
        <dbReference type="Proteomes" id="UP001472677"/>
    </source>
</evidence>
<proteinExistence type="predicted"/>
<dbReference type="InterPro" id="IPR002156">
    <property type="entry name" value="RNaseH_domain"/>
</dbReference>
<comment type="caution">
    <text evidence="2">The sequence shown here is derived from an EMBL/GenBank/DDBJ whole genome shotgun (WGS) entry which is preliminary data.</text>
</comment>
<name>A0ABR2DCY2_9ROSI</name>
<dbReference type="CDD" id="cd06222">
    <property type="entry name" value="RNase_H_like"/>
    <property type="match status" value="1"/>
</dbReference>
<dbReference type="EMBL" id="JBBPBM010000030">
    <property type="protein sequence ID" value="KAK8535577.1"/>
    <property type="molecule type" value="Genomic_DNA"/>
</dbReference>
<dbReference type="Proteomes" id="UP001472677">
    <property type="component" value="Unassembled WGS sequence"/>
</dbReference>
<keyword evidence="3" id="KW-1185">Reference proteome</keyword>
<feature type="domain" description="RNase H type-1" evidence="1">
    <location>
        <begin position="44"/>
        <end position="118"/>
    </location>
</feature>
<dbReference type="SUPFAM" id="SSF53098">
    <property type="entry name" value="Ribonuclease H-like"/>
    <property type="match status" value="1"/>
</dbReference>
<protein>
    <recommendedName>
        <fullName evidence="1">RNase H type-1 domain-containing protein</fullName>
    </recommendedName>
</protein>
<dbReference type="Gene3D" id="3.30.420.10">
    <property type="entry name" value="Ribonuclease H-like superfamily/Ribonuclease H"/>
    <property type="match status" value="1"/>
</dbReference>
<dbReference type="InterPro" id="IPR053151">
    <property type="entry name" value="RNase_H-like"/>
</dbReference>
<dbReference type="InterPro" id="IPR012337">
    <property type="entry name" value="RNaseH-like_sf"/>
</dbReference>
<accession>A0ABR2DCY2</accession>
<evidence type="ECO:0000259" key="1">
    <source>
        <dbReference type="Pfam" id="PF13456"/>
    </source>
</evidence>
<dbReference type="Pfam" id="PF13456">
    <property type="entry name" value="RVT_3"/>
    <property type="match status" value="1"/>
</dbReference>
<dbReference type="PANTHER" id="PTHR47723:SF19">
    <property type="entry name" value="POLYNUCLEOTIDYL TRANSFERASE, RIBONUCLEASE H-LIKE SUPERFAMILY PROTEIN"/>
    <property type="match status" value="1"/>
</dbReference>
<gene>
    <name evidence="2" type="ORF">V6N12_057093</name>
</gene>
<dbReference type="InterPro" id="IPR044730">
    <property type="entry name" value="RNase_H-like_dom_plant"/>
</dbReference>
<dbReference type="InterPro" id="IPR036397">
    <property type="entry name" value="RNaseH_sf"/>
</dbReference>
<dbReference type="PANTHER" id="PTHR47723">
    <property type="entry name" value="OS05G0353850 PROTEIN"/>
    <property type="match status" value="1"/>
</dbReference>